<dbReference type="RefSeq" id="WP_092466433.1">
    <property type="nucleotide sequence ID" value="NZ_FNCZ01000001.1"/>
</dbReference>
<dbReference type="Pfam" id="PF14292">
    <property type="entry name" value="SusE"/>
    <property type="match status" value="1"/>
</dbReference>
<dbReference type="InterPro" id="IPR025970">
    <property type="entry name" value="SusE"/>
</dbReference>
<feature type="signal peptide" evidence="1">
    <location>
        <begin position="1"/>
        <end position="23"/>
    </location>
</feature>
<feature type="domain" description="SusE outer membrane protein" evidence="2">
    <location>
        <begin position="26"/>
        <end position="131"/>
    </location>
</feature>
<dbReference type="Proteomes" id="UP000199492">
    <property type="component" value="Unassembled WGS sequence"/>
</dbReference>
<keyword evidence="1" id="KW-0732">Signal</keyword>
<evidence type="ECO:0000313" key="3">
    <source>
        <dbReference type="EMBL" id="SDG93548.1"/>
    </source>
</evidence>
<accession>A0A1G7YAP3</accession>
<proteinExistence type="predicted"/>
<dbReference type="GO" id="GO:2001070">
    <property type="term" value="F:starch binding"/>
    <property type="evidence" value="ECO:0007669"/>
    <property type="project" value="InterPro"/>
</dbReference>
<keyword evidence="4" id="KW-1185">Reference proteome</keyword>
<dbReference type="GO" id="GO:0019867">
    <property type="term" value="C:outer membrane"/>
    <property type="evidence" value="ECO:0007669"/>
    <property type="project" value="InterPro"/>
</dbReference>
<evidence type="ECO:0000256" key="1">
    <source>
        <dbReference type="SAM" id="SignalP"/>
    </source>
</evidence>
<protein>
    <submittedName>
        <fullName evidence="3">SusE outer membrane protein</fullName>
    </submittedName>
</protein>
<dbReference type="Gene3D" id="2.60.40.3620">
    <property type="match status" value="1"/>
</dbReference>
<dbReference type="OrthoDB" id="975117at2"/>
<feature type="chain" id="PRO_5011563221" evidence="1">
    <location>
        <begin position="24"/>
        <end position="380"/>
    </location>
</feature>
<evidence type="ECO:0000259" key="2">
    <source>
        <dbReference type="Pfam" id="PF14292"/>
    </source>
</evidence>
<organism evidence="3 4">
    <name type="scientific">Winogradskyella thalassocola</name>
    <dbReference type="NCBI Taxonomy" id="262004"/>
    <lineage>
        <taxon>Bacteria</taxon>
        <taxon>Pseudomonadati</taxon>
        <taxon>Bacteroidota</taxon>
        <taxon>Flavobacteriia</taxon>
        <taxon>Flavobacteriales</taxon>
        <taxon>Flavobacteriaceae</taxon>
        <taxon>Winogradskyella</taxon>
    </lineage>
</organism>
<name>A0A1G7YAP3_9FLAO</name>
<gene>
    <name evidence="3" type="ORF">SAMN04489796_101976</name>
</gene>
<sequence length="380" mass="40801">MKKIFKLKVVLLTVLSLGFLVNSCEDDTSVFTATETEPITLADLPITVIELDASNPGNPAITFNWNEADYGQQASENYAVIFSADEAFTNPVIATTITGTTSATLSVNELNSSAGAAGLPPFMFSTLYAKVESSIGTQNGLAVSSNIISFEVQPYFNYVFKELYLVGNATPDNWNNNSNNAPLFRDGENTNIHRYTGFFTKGAGGFDDGRFKLLEERGQWQPQWGTLTPEGSDDIILSTAEAIAGNPGTQDSDPGRFGVPSDGYYTFTINFSSNTYMTEAFDASGAASYTSMTLQGSALNADTALTQSTFDSHLWYVSSVNLQSGDLQIVTNTGSSWGGSTSFSGVATDGGGSIPVIVQDDYEVWFNDLTGDYILIPLNL</sequence>
<dbReference type="STRING" id="262004.SAMN04489796_101976"/>
<reference evidence="4" key="1">
    <citation type="submission" date="2016-10" db="EMBL/GenBank/DDBJ databases">
        <authorList>
            <person name="Varghese N."/>
            <person name="Submissions S."/>
        </authorList>
    </citation>
    <scope>NUCLEOTIDE SEQUENCE [LARGE SCALE GENOMIC DNA]</scope>
    <source>
        <strain evidence="4">DSM 15363</strain>
    </source>
</reference>
<evidence type="ECO:0000313" key="4">
    <source>
        <dbReference type="Proteomes" id="UP000199492"/>
    </source>
</evidence>
<dbReference type="EMBL" id="FNCZ01000001">
    <property type="protein sequence ID" value="SDG93548.1"/>
    <property type="molecule type" value="Genomic_DNA"/>
</dbReference>
<dbReference type="AlphaFoldDB" id="A0A1G7YAP3"/>